<feature type="chain" id="PRO_5047453757" description="DUF3221 domain-containing protein" evidence="1">
    <location>
        <begin position="20"/>
        <end position="100"/>
    </location>
</feature>
<gene>
    <name evidence="2" type="ORF">J2T15_001452</name>
</gene>
<evidence type="ECO:0000256" key="1">
    <source>
        <dbReference type="SAM" id="SignalP"/>
    </source>
</evidence>
<feature type="signal peptide" evidence="1">
    <location>
        <begin position="1"/>
        <end position="19"/>
    </location>
</feature>
<evidence type="ECO:0008006" key="4">
    <source>
        <dbReference type="Google" id="ProtNLM"/>
    </source>
</evidence>
<name>A0ABT9TY97_PAEHA</name>
<dbReference type="RefSeq" id="WP_307202507.1">
    <property type="nucleotide sequence ID" value="NZ_JAUSSU010000003.1"/>
</dbReference>
<dbReference type="EMBL" id="JAUSSU010000003">
    <property type="protein sequence ID" value="MDQ0112017.1"/>
    <property type="molecule type" value="Genomic_DNA"/>
</dbReference>
<evidence type="ECO:0000313" key="3">
    <source>
        <dbReference type="Proteomes" id="UP001229346"/>
    </source>
</evidence>
<comment type="caution">
    <text evidence="2">The sequence shown here is derived from an EMBL/GenBank/DDBJ whole genome shotgun (WGS) entry which is preliminary data.</text>
</comment>
<keyword evidence="3" id="KW-1185">Reference proteome</keyword>
<proteinExistence type="predicted"/>
<evidence type="ECO:0000313" key="2">
    <source>
        <dbReference type="EMBL" id="MDQ0112017.1"/>
    </source>
</evidence>
<dbReference type="PROSITE" id="PS51257">
    <property type="entry name" value="PROKAR_LIPOPROTEIN"/>
    <property type="match status" value="1"/>
</dbReference>
<organism evidence="2 3">
    <name type="scientific">Paenibacillus harenae</name>
    <dbReference type="NCBI Taxonomy" id="306543"/>
    <lineage>
        <taxon>Bacteria</taxon>
        <taxon>Bacillati</taxon>
        <taxon>Bacillota</taxon>
        <taxon>Bacilli</taxon>
        <taxon>Bacillales</taxon>
        <taxon>Paenibacillaceae</taxon>
        <taxon>Paenibacillus</taxon>
    </lineage>
</organism>
<sequence length="100" mass="10607">MKNILSILLTILLSSLLFACSSEGVKATFIGTIEEMNGDSALVYVDEGDILSSGKSVYVDLSVNSEATFEVGDKIKVGYDGTVRETSPLGIDTLSVLLVE</sequence>
<keyword evidence="1" id="KW-0732">Signal</keyword>
<reference evidence="2 3" key="1">
    <citation type="submission" date="2023-07" db="EMBL/GenBank/DDBJ databases">
        <title>Sorghum-associated microbial communities from plants grown in Nebraska, USA.</title>
        <authorList>
            <person name="Schachtman D."/>
        </authorList>
    </citation>
    <scope>NUCLEOTIDE SEQUENCE [LARGE SCALE GENOMIC DNA]</scope>
    <source>
        <strain evidence="2 3">CC482</strain>
    </source>
</reference>
<dbReference type="Proteomes" id="UP001229346">
    <property type="component" value="Unassembled WGS sequence"/>
</dbReference>
<accession>A0ABT9TY97</accession>
<protein>
    <recommendedName>
        <fullName evidence="4">DUF3221 domain-containing protein</fullName>
    </recommendedName>
</protein>